<gene>
    <name evidence="2" type="ORF">AMPC_19400</name>
</gene>
<protein>
    <recommendedName>
        <fullName evidence="1">DUF1638 domain-containing protein</fullName>
    </recommendedName>
</protein>
<evidence type="ECO:0000313" key="2">
    <source>
        <dbReference type="EMBL" id="BDG08827.1"/>
    </source>
</evidence>
<dbReference type="InterPro" id="IPR012437">
    <property type="entry name" value="DUF1638"/>
</dbReference>
<proteinExistence type="predicted"/>
<evidence type="ECO:0000313" key="3">
    <source>
        <dbReference type="Proteomes" id="UP001162734"/>
    </source>
</evidence>
<dbReference type="Pfam" id="PF07796">
    <property type="entry name" value="DUF1638"/>
    <property type="match status" value="1"/>
</dbReference>
<organism evidence="2 3">
    <name type="scientific">Anaeromyxobacter paludicola</name>
    <dbReference type="NCBI Taxonomy" id="2918171"/>
    <lineage>
        <taxon>Bacteria</taxon>
        <taxon>Pseudomonadati</taxon>
        <taxon>Myxococcota</taxon>
        <taxon>Myxococcia</taxon>
        <taxon>Myxococcales</taxon>
        <taxon>Cystobacterineae</taxon>
        <taxon>Anaeromyxobacteraceae</taxon>
        <taxon>Anaeromyxobacter</taxon>
    </lineage>
</organism>
<reference evidence="3" key="1">
    <citation type="journal article" date="2022" name="Int. J. Syst. Evol. Microbiol.">
        <title>Anaeromyxobacter oryzae sp. nov., Anaeromyxobacter diazotrophicus sp. nov. and Anaeromyxobacter paludicola sp. nov., isolated from paddy soils.</title>
        <authorList>
            <person name="Itoh H."/>
            <person name="Xu Z."/>
            <person name="Mise K."/>
            <person name="Masuda Y."/>
            <person name="Ushijima N."/>
            <person name="Hayakawa C."/>
            <person name="Shiratori Y."/>
            <person name="Senoo K."/>
        </authorList>
    </citation>
    <scope>NUCLEOTIDE SEQUENCE [LARGE SCALE GENOMIC DNA]</scope>
    <source>
        <strain evidence="3">Red630</strain>
    </source>
</reference>
<dbReference type="RefSeq" id="WP_248346082.1">
    <property type="nucleotide sequence ID" value="NZ_AP025592.1"/>
</dbReference>
<dbReference type="EMBL" id="AP025592">
    <property type="protein sequence ID" value="BDG08827.1"/>
    <property type="molecule type" value="Genomic_DNA"/>
</dbReference>
<evidence type="ECO:0000259" key="1">
    <source>
        <dbReference type="Pfam" id="PF07796"/>
    </source>
</evidence>
<sequence>MSAPATMLVTCSVYEREVEALRQVRWPWAVHRRVSSMLHMRPQKLERHLAAALDDARAGSRVVLVYGDCCPAMASLEGRPGVARTRALNCCELLLGADAYRQLSREGAFFLLHEWAERWPEVFQQELGLDLAQARELMTDLHRKLVYLDTGLAPVPEAVLAACAAFAGLPCEVRPTPLDHLAGRIDDALRRLGAGEAA</sequence>
<feature type="domain" description="DUF1638" evidence="1">
    <location>
        <begin position="35"/>
        <end position="182"/>
    </location>
</feature>
<name>A0ABM7XAE8_9BACT</name>
<accession>A0ABM7XAE8</accession>
<keyword evidence="3" id="KW-1185">Reference proteome</keyword>
<dbReference type="Proteomes" id="UP001162734">
    <property type="component" value="Chromosome"/>
</dbReference>